<protein>
    <submittedName>
        <fullName evidence="10">Zinc finger protein</fullName>
    </submittedName>
</protein>
<gene>
    <name evidence="10" type="ORF">MUK42_37691</name>
</gene>
<evidence type="ECO:0000256" key="1">
    <source>
        <dbReference type="ARBA" id="ARBA00022723"/>
    </source>
</evidence>
<evidence type="ECO:0000256" key="8">
    <source>
        <dbReference type="SAM" id="MobiDB-lite"/>
    </source>
</evidence>
<evidence type="ECO:0000313" key="10">
    <source>
        <dbReference type="EMBL" id="URE15567.1"/>
    </source>
</evidence>
<dbReference type="Pfam" id="PF02701">
    <property type="entry name" value="Zn_ribbon_Dof"/>
    <property type="match status" value="1"/>
</dbReference>
<dbReference type="InterPro" id="IPR045174">
    <property type="entry name" value="Dof"/>
</dbReference>
<feature type="compositionally biased region" description="Polar residues" evidence="8">
    <location>
        <begin position="26"/>
        <end position="41"/>
    </location>
</feature>
<evidence type="ECO:0000256" key="4">
    <source>
        <dbReference type="ARBA" id="ARBA00023015"/>
    </source>
</evidence>
<keyword evidence="7" id="KW-0539">Nucleus</keyword>
<dbReference type="AlphaFoldDB" id="A0A9E7GNZ8"/>
<dbReference type="PANTHER" id="PTHR31992">
    <property type="entry name" value="DOF ZINC FINGER PROTEIN DOF1.4-RELATED"/>
    <property type="match status" value="1"/>
</dbReference>
<dbReference type="GO" id="GO:0003700">
    <property type="term" value="F:DNA-binding transcription factor activity"/>
    <property type="evidence" value="ECO:0007669"/>
    <property type="project" value="InterPro"/>
</dbReference>
<dbReference type="Proteomes" id="UP001055439">
    <property type="component" value="Chromosome 7"/>
</dbReference>
<dbReference type="EMBL" id="CP097509">
    <property type="protein sequence ID" value="URE15567.1"/>
    <property type="molecule type" value="Genomic_DNA"/>
</dbReference>
<dbReference type="GO" id="GO:0008270">
    <property type="term" value="F:zinc ion binding"/>
    <property type="evidence" value="ECO:0007669"/>
    <property type="project" value="UniProtKB-KW"/>
</dbReference>
<dbReference type="PANTHER" id="PTHR31992:SF313">
    <property type="entry name" value="DOF ZINC FINGER PROTEIN DOF5.7"/>
    <property type="match status" value="1"/>
</dbReference>
<evidence type="ECO:0000313" key="11">
    <source>
        <dbReference type="Proteomes" id="UP001055439"/>
    </source>
</evidence>
<feature type="domain" description="Dof-type" evidence="9">
    <location>
        <begin position="114"/>
        <end position="137"/>
    </location>
</feature>
<keyword evidence="11" id="KW-1185">Reference proteome</keyword>
<accession>A0A9E7GNZ8</accession>
<evidence type="ECO:0000256" key="5">
    <source>
        <dbReference type="ARBA" id="ARBA00023125"/>
    </source>
</evidence>
<dbReference type="GO" id="GO:0003677">
    <property type="term" value="F:DNA binding"/>
    <property type="evidence" value="ECO:0007669"/>
    <property type="project" value="UniProtKB-KW"/>
</dbReference>
<feature type="region of interest" description="Disordered" evidence="8">
    <location>
        <begin position="127"/>
        <end position="167"/>
    </location>
</feature>
<keyword evidence="3" id="KW-0862">Zinc</keyword>
<keyword evidence="2" id="KW-0863">Zinc-finger</keyword>
<evidence type="ECO:0000256" key="6">
    <source>
        <dbReference type="ARBA" id="ARBA00023163"/>
    </source>
</evidence>
<feature type="region of interest" description="Disordered" evidence="8">
    <location>
        <begin position="318"/>
        <end position="337"/>
    </location>
</feature>
<proteinExistence type="predicted"/>
<keyword evidence="6" id="KW-0804">Transcription</keyword>
<evidence type="ECO:0000256" key="7">
    <source>
        <dbReference type="ARBA" id="ARBA00023242"/>
    </source>
</evidence>
<evidence type="ECO:0000256" key="3">
    <source>
        <dbReference type="ARBA" id="ARBA00022833"/>
    </source>
</evidence>
<keyword evidence="4" id="KW-0805">Transcription regulation</keyword>
<evidence type="ECO:0000259" key="9">
    <source>
        <dbReference type="Pfam" id="PF02701"/>
    </source>
</evidence>
<evidence type="ECO:0000256" key="2">
    <source>
        <dbReference type="ARBA" id="ARBA00022771"/>
    </source>
</evidence>
<dbReference type="InterPro" id="IPR003851">
    <property type="entry name" value="Znf_Dof"/>
</dbReference>
<reference evidence="10" key="1">
    <citation type="submission" date="2022-05" db="EMBL/GenBank/DDBJ databases">
        <title>The Musa troglodytarum L. genome provides insights into the mechanism of non-climacteric behaviour and enrichment of carotenoids.</title>
        <authorList>
            <person name="Wang J."/>
        </authorList>
    </citation>
    <scope>NUCLEOTIDE SEQUENCE</scope>
    <source>
        <tissue evidence="10">Leaf</tissue>
    </source>
</reference>
<name>A0A9E7GNZ8_9LILI</name>
<organism evidence="10 11">
    <name type="scientific">Musa troglodytarum</name>
    <name type="common">fe'i banana</name>
    <dbReference type="NCBI Taxonomy" id="320322"/>
    <lineage>
        <taxon>Eukaryota</taxon>
        <taxon>Viridiplantae</taxon>
        <taxon>Streptophyta</taxon>
        <taxon>Embryophyta</taxon>
        <taxon>Tracheophyta</taxon>
        <taxon>Spermatophyta</taxon>
        <taxon>Magnoliopsida</taxon>
        <taxon>Liliopsida</taxon>
        <taxon>Zingiberales</taxon>
        <taxon>Musaceae</taxon>
        <taxon>Musa</taxon>
    </lineage>
</organism>
<feature type="region of interest" description="Disordered" evidence="8">
    <location>
        <begin position="1"/>
        <end position="49"/>
    </location>
</feature>
<keyword evidence="1" id="KW-0479">Metal-binding</keyword>
<keyword evidence="5" id="KW-0238">DNA-binding</keyword>
<sequence length="337" mass="36056">MEYEGQVLGVPPSGGSRPWTRRNRQRPQVSRWSTKAKSSASRLPVDPIPGLVETGSGPRFLDGVPSSMAMDFHIGLHAGPSAAATSTSALSTSHAVQRSPLLLLLLLFLLLRLRRYWTIGGALRNVPMGGGSRKSKKTKSSASRLPVDPVPGLAETGSGPRFLDGVRRPNPRRPAFQWIPSLNSPKQAAAPGFSMEVDPVPGLAETGSGPRFHDGVPSSMAMDFHIGLHAPLASGAFSCSNQYINFVDISRSATFSSSSTAAPKAAPHACRGDVALLPGDRSREAVVATSCGSRLCLGRFGGKRQFCSRQFKKLQEVQRKPGDDSRTLEAYSDDRNL</sequence>